<keyword evidence="1" id="KW-0472">Membrane</keyword>
<evidence type="ECO:0000256" key="1">
    <source>
        <dbReference type="SAM" id="Phobius"/>
    </source>
</evidence>
<evidence type="ECO:0000313" key="2">
    <source>
        <dbReference type="EMBL" id="MAA14759.1"/>
    </source>
</evidence>
<keyword evidence="1" id="KW-0812">Transmembrane</keyword>
<accession>A0A224YG90</accession>
<sequence>MCYTYFRIKDMTVLFARRCFIFSTMIFTVDCSYQVTVAFFFFHSMIRLVSAEGKTAGLSLIEAFIVFVDLLQYRHYRGNGDGDTTEDATPRW</sequence>
<feature type="transmembrane region" description="Helical" evidence="1">
    <location>
        <begin position="20"/>
        <end position="43"/>
    </location>
</feature>
<protein>
    <submittedName>
        <fullName evidence="2">Uncharacterized protein</fullName>
    </submittedName>
</protein>
<organism evidence="2">
    <name type="scientific">Rhipicephalus zambeziensis</name>
    <dbReference type="NCBI Taxonomy" id="60191"/>
    <lineage>
        <taxon>Eukaryota</taxon>
        <taxon>Metazoa</taxon>
        <taxon>Ecdysozoa</taxon>
        <taxon>Arthropoda</taxon>
        <taxon>Chelicerata</taxon>
        <taxon>Arachnida</taxon>
        <taxon>Acari</taxon>
        <taxon>Parasitiformes</taxon>
        <taxon>Ixodida</taxon>
        <taxon>Ixodoidea</taxon>
        <taxon>Ixodidae</taxon>
        <taxon>Rhipicephalinae</taxon>
        <taxon>Rhipicephalus</taxon>
        <taxon>Rhipicephalus</taxon>
    </lineage>
</organism>
<name>A0A224YG90_9ACAR</name>
<keyword evidence="1" id="KW-1133">Transmembrane helix</keyword>
<dbReference type="EMBL" id="GFPF01003613">
    <property type="protein sequence ID" value="MAA14759.1"/>
    <property type="molecule type" value="Transcribed_RNA"/>
</dbReference>
<proteinExistence type="predicted"/>
<reference evidence="2" key="1">
    <citation type="journal article" date="2017" name="Parasit. Vectors">
        <title>Sialotranscriptomics of Rhipicephalus zambeziensis reveals intricate expression profiles of secretory proteins and suggests tight temporal transcriptional regulation during blood-feeding.</title>
        <authorList>
            <person name="de Castro M.H."/>
            <person name="de Klerk D."/>
            <person name="Pienaar R."/>
            <person name="Rees D.J.G."/>
            <person name="Mans B.J."/>
        </authorList>
    </citation>
    <scope>NUCLEOTIDE SEQUENCE</scope>
    <source>
        <tissue evidence="2">Salivary glands</tissue>
    </source>
</reference>
<dbReference type="AlphaFoldDB" id="A0A224YG90"/>